<sequence>MEKCSQMLLRGKCSRVKRKQERPEHIIGGNDANRIVRGADHIPPSRQIRTTTGFTMVPHDVIHMSIEHMSIELNSIGCHVTNDSNRKSQVLSSLSVIRILSKTHN</sequence>
<organism evidence="1 2">
    <name type="scientific">Ceratodon purpureus</name>
    <name type="common">Fire moss</name>
    <name type="synonym">Dicranum purpureum</name>
    <dbReference type="NCBI Taxonomy" id="3225"/>
    <lineage>
        <taxon>Eukaryota</taxon>
        <taxon>Viridiplantae</taxon>
        <taxon>Streptophyta</taxon>
        <taxon>Embryophyta</taxon>
        <taxon>Bryophyta</taxon>
        <taxon>Bryophytina</taxon>
        <taxon>Bryopsida</taxon>
        <taxon>Dicranidae</taxon>
        <taxon>Pseudoditrichales</taxon>
        <taxon>Ditrichaceae</taxon>
        <taxon>Ceratodon</taxon>
    </lineage>
</organism>
<reference evidence="1" key="1">
    <citation type="submission" date="2020-06" db="EMBL/GenBank/DDBJ databases">
        <title>WGS assembly of Ceratodon purpureus strain R40.</title>
        <authorList>
            <person name="Carey S.B."/>
            <person name="Jenkins J."/>
            <person name="Shu S."/>
            <person name="Lovell J.T."/>
            <person name="Sreedasyam A."/>
            <person name="Maumus F."/>
            <person name="Tiley G.P."/>
            <person name="Fernandez-Pozo N."/>
            <person name="Barry K."/>
            <person name="Chen C."/>
            <person name="Wang M."/>
            <person name="Lipzen A."/>
            <person name="Daum C."/>
            <person name="Saski C.A."/>
            <person name="Payton A.C."/>
            <person name="Mcbreen J.C."/>
            <person name="Conrad R.E."/>
            <person name="Kollar L.M."/>
            <person name="Olsson S."/>
            <person name="Huttunen S."/>
            <person name="Landis J.B."/>
            <person name="Wickett N.J."/>
            <person name="Johnson M.G."/>
            <person name="Rensing S.A."/>
            <person name="Grimwood J."/>
            <person name="Schmutz J."/>
            <person name="Mcdaniel S.F."/>
        </authorList>
    </citation>
    <scope>NUCLEOTIDE SEQUENCE</scope>
    <source>
        <strain evidence="1">R40</strain>
    </source>
</reference>
<accession>A0A8T0J4G2</accession>
<protein>
    <submittedName>
        <fullName evidence="1">Uncharacterized protein</fullName>
    </submittedName>
</protein>
<dbReference type="Proteomes" id="UP000822688">
    <property type="component" value="Chromosome 1"/>
</dbReference>
<comment type="caution">
    <text evidence="1">The sequence shown here is derived from an EMBL/GenBank/DDBJ whole genome shotgun (WGS) entry which is preliminary data.</text>
</comment>
<gene>
    <name evidence="1" type="ORF">KC19_1G072700</name>
</gene>
<evidence type="ECO:0000313" key="1">
    <source>
        <dbReference type="EMBL" id="KAG0590112.1"/>
    </source>
</evidence>
<dbReference type="AlphaFoldDB" id="A0A8T0J4G2"/>
<proteinExistence type="predicted"/>
<name>A0A8T0J4G2_CERPU</name>
<evidence type="ECO:0000313" key="2">
    <source>
        <dbReference type="Proteomes" id="UP000822688"/>
    </source>
</evidence>
<dbReference type="EMBL" id="CM026421">
    <property type="protein sequence ID" value="KAG0590112.1"/>
    <property type="molecule type" value="Genomic_DNA"/>
</dbReference>
<keyword evidence="2" id="KW-1185">Reference proteome</keyword>